<protein>
    <submittedName>
        <fullName evidence="2">Uncharacterized protein</fullName>
    </submittedName>
</protein>
<dbReference type="Gramene" id="AET5Gv20401500.10">
    <property type="protein sequence ID" value="AET5Gv20401500.10"/>
    <property type="gene ID" value="AET5Gv20401500"/>
</dbReference>
<reference evidence="2" key="3">
    <citation type="journal article" date="2017" name="Nature">
        <title>Genome sequence of the progenitor of the wheat D genome Aegilops tauschii.</title>
        <authorList>
            <person name="Luo M.C."/>
            <person name="Gu Y.Q."/>
            <person name="Puiu D."/>
            <person name="Wang H."/>
            <person name="Twardziok S.O."/>
            <person name="Deal K.R."/>
            <person name="Huo N."/>
            <person name="Zhu T."/>
            <person name="Wang L."/>
            <person name="Wang Y."/>
            <person name="McGuire P.E."/>
            <person name="Liu S."/>
            <person name="Long H."/>
            <person name="Ramasamy R.K."/>
            <person name="Rodriguez J.C."/>
            <person name="Van S.L."/>
            <person name="Yuan L."/>
            <person name="Wang Z."/>
            <person name="Xia Z."/>
            <person name="Xiao L."/>
            <person name="Anderson O.D."/>
            <person name="Ouyang S."/>
            <person name="Liang Y."/>
            <person name="Zimin A.V."/>
            <person name="Pertea G."/>
            <person name="Qi P."/>
            <person name="Bennetzen J.L."/>
            <person name="Dai X."/>
            <person name="Dawson M.W."/>
            <person name="Muller H.G."/>
            <person name="Kugler K."/>
            <person name="Rivarola-Duarte L."/>
            <person name="Spannagl M."/>
            <person name="Mayer K.F.X."/>
            <person name="Lu F.H."/>
            <person name="Bevan M.W."/>
            <person name="Leroy P."/>
            <person name="Li P."/>
            <person name="You F.M."/>
            <person name="Sun Q."/>
            <person name="Liu Z."/>
            <person name="Lyons E."/>
            <person name="Wicker T."/>
            <person name="Salzberg S.L."/>
            <person name="Devos K.M."/>
            <person name="Dvorak J."/>
        </authorList>
    </citation>
    <scope>NUCLEOTIDE SEQUENCE [LARGE SCALE GENOMIC DNA]</scope>
    <source>
        <strain evidence="2">cv. AL8/78</strain>
    </source>
</reference>
<name>A0A453KFJ3_AEGTS</name>
<keyword evidence="3" id="KW-1185">Reference proteome</keyword>
<evidence type="ECO:0000313" key="3">
    <source>
        <dbReference type="Proteomes" id="UP000015105"/>
    </source>
</evidence>
<reference evidence="2" key="4">
    <citation type="submission" date="2019-03" db="UniProtKB">
        <authorList>
            <consortium name="EnsemblPlants"/>
        </authorList>
    </citation>
    <scope>IDENTIFICATION</scope>
</reference>
<dbReference type="Proteomes" id="UP000015105">
    <property type="component" value="Chromosome 5D"/>
</dbReference>
<organism evidence="2 3">
    <name type="scientific">Aegilops tauschii subsp. strangulata</name>
    <name type="common">Goatgrass</name>
    <dbReference type="NCBI Taxonomy" id="200361"/>
    <lineage>
        <taxon>Eukaryota</taxon>
        <taxon>Viridiplantae</taxon>
        <taxon>Streptophyta</taxon>
        <taxon>Embryophyta</taxon>
        <taxon>Tracheophyta</taxon>
        <taxon>Spermatophyta</taxon>
        <taxon>Magnoliopsida</taxon>
        <taxon>Liliopsida</taxon>
        <taxon>Poales</taxon>
        <taxon>Poaceae</taxon>
        <taxon>BOP clade</taxon>
        <taxon>Pooideae</taxon>
        <taxon>Triticodae</taxon>
        <taxon>Triticeae</taxon>
        <taxon>Triticinae</taxon>
        <taxon>Aegilops</taxon>
    </lineage>
</organism>
<dbReference type="AlphaFoldDB" id="A0A453KFJ3"/>
<proteinExistence type="predicted"/>
<reference evidence="3" key="2">
    <citation type="journal article" date="2017" name="Nat. Plants">
        <title>The Aegilops tauschii genome reveals multiple impacts of transposons.</title>
        <authorList>
            <person name="Zhao G."/>
            <person name="Zou C."/>
            <person name="Li K."/>
            <person name="Wang K."/>
            <person name="Li T."/>
            <person name="Gao L."/>
            <person name="Zhang X."/>
            <person name="Wang H."/>
            <person name="Yang Z."/>
            <person name="Liu X."/>
            <person name="Jiang W."/>
            <person name="Mao L."/>
            <person name="Kong X."/>
            <person name="Jiao Y."/>
            <person name="Jia J."/>
        </authorList>
    </citation>
    <scope>NUCLEOTIDE SEQUENCE [LARGE SCALE GENOMIC DNA]</scope>
    <source>
        <strain evidence="3">cv. AL8/78</strain>
    </source>
</reference>
<accession>A0A453KFJ3</accession>
<evidence type="ECO:0000256" key="1">
    <source>
        <dbReference type="SAM" id="MobiDB-lite"/>
    </source>
</evidence>
<sequence>RANLSRGWGRWRTPWTCPSTTSSPRTSHPPSAAVAAAT</sequence>
<evidence type="ECO:0000313" key="2">
    <source>
        <dbReference type="EnsemblPlants" id="AET5Gv20401500.10"/>
    </source>
</evidence>
<feature type="region of interest" description="Disordered" evidence="1">
    <location>
        <begin position="1"/>
        <end position="38"/>
    </location>
</feature>
<reference evidence="2" key="5">
    <citation type="journal article" date="2021" name="G3 (Bethesda)">
        <title>Aegilops tauschii genome assembly Aet v5.0 features greater sequence contiguity and improved annotation.</title>
        <authorList>
            <person name="Wang L."/>
            <person name="Zhu T."/>
            <person name="Rodriguez J.C."/>
            <person name="Deal K.R."/>
            <person name="Dubcovsky J."/>
            <person name="McGuire P.E."/>
            <person name="Lux T."/>
            <person name="Spannagl M."/>
            <person name="Mayer K.F.X."/>
            <person name="Baldrich P."/>
            <person name="Meyers B.C."/>
            <person name="Huo N."/>
            <person name="Gu Y.Q."/>
            <person name="Zhou H."/>
            <person name="Devos K.M."/>
            <person name="Bennetzen J.L."/>
            <person name="Unver T."/>
            <person name="Budak H."/>
            <person name="Gulick P.J."/>
            <person name="Galiba G."/>
            <person name="Kalapos B."/>
            <person name="Nelson D.R."/>
            <person name="Li P."/>
            <person name="You F.M."/>
            <person name="Luo M.C."/>
            <person name="Dvorak J."/>
        </authorList>
    </citation>
    <scope>NUCLEOTIDE SEQUENCE [LARGE SCALE GENOMIC DNA]</scope>
    <source>
        <strain evidence="2">cv. AL8/78</strain>
    </source>
</reference>
<reference evidence="3" key="1">
    <citation type="journal article" date="2014" name="Science">
        <title>Ancient hybridizations among the ancestral genomes of bread wheat.</title>
        <authorList>
            <consortium name="International Wheat Genome Sequencing Consortium,"/>
            <person name="Marcussen T."/>
            <person name="Sandve S.R."/>
            <person name="Heier L."/>
            <person name="Spannagl M."/>
            <person name="Pfeifer M."/>
            <person name="Jakobsen K.S."/>
            <person name="Wulff B.B."/>
            <person name="Steuernagel B."/>
            <person name="Mayer K.F."/>
            <person name="Olsen O.A."/>
        </authorList>
    </citation>
    <scope>NUCLEOTIDE SEQUENCE [LARGE SCALE GENOMIC DNA]</scope>
    <source>
        <strain evidence="3">cv. AL8/78</strain>
    </source>
</reference>
<dbReference type="EnsemblPlants" id="AET5Gv20401500.10">
    <property type="protein sequence ID" value="AET5Gv20401500.10"/>
    <property type="gene ID" value="AET5Gv20401500"/>
</dbReference>
<feature type="compositionally biased region" description="Low complexity" evidence="1">
    <location>
        <begin position="13"/>
        <end position="31"/>
    </location>
</feature>